<keyword evidence="2" id="KW-1133">Transmembrane helix</keyword>
<gene>
    <name evidence="3" type="ORF">CGZ93_02675</name>
</gene>
<feature type="compositionally biased region" description="Basic and acidic residues" evidence="1">
    <location>
        <begin position="59"/>
        <end position="75"/>
    </location>
</feature>
<reference evidence="3 4" key="1">
    <citation type="submission" date="2017-07" db="EMBL/GenBank/DDBJ databases">
        <title>Draft whole genome sequences of clinical Proprionibacteriaceae strains.</title>
        <authorList>
            <person name="Bernier A.-M."/>
            <person name="Bernard K."/>
            <person name="Domingo M.-C."/>
        </authorList>
    </citation>
    <scope>NUCLEOTIDE SEQUENCE [LARGE SCALE GENOMIC DNA]</scope>
    <source>
        <strain evidence="3 4">NML 130396</strain>
    </source>
</reference>
<feature type="region of interest" description="Disordered" evidence="1">
    <location>
        <begin position="17"/>
        <end position="77"/>
    </location>
</feature>
<dbReference type="RefSeq" id="WP_094362615.1">
    <property type="nucleotide sequence ID" value="NZ_NMVQ01000002.1"/>
</dbReference>
<dbReference type="EMBL" id="NMVQ01000002">
    <property type="protein sequence ID" value="OYO24624.1"/>
    <property type="molecule type" value="Genomic_DNA"/>
</dbReference>
<keyword evidence="2" id="KW-0472">Membrane</keyword>
<feature type="transmembrane region" description="Helical" evidence="2">
    <location>
        <begin position="113"/>
        <end position="133"/>
    </location>
</feature>
<dbReference type="Proteomes" id="UP000216311">
    <property type="component" value="Unassembled WGS sequence"/>
</dbReference>
<sequence>MNERRPEDYDRDFAQLVSGLELGGGPESSPPPADPPDLSARRTPRAHPSDPDWFSMDESLERAEPDEPDASEWKPDPLPAPRFGTLALVSLGLFGYCLVVLLLVIFGAKPAPWVGWTAAAAFVAAMLIGWRALPRDRDPGDGDGAVV</sequence>
<dbReference type="OrthoDB" id="3734063at2"/>
<name>A0A255HE58_9ACTN</name>
<feature type="transmembrane region" description="Helical" evidence="2">
    <location>
        <begin position="83"/>
        <end position="107"/>
    </location>
</feature>
<evidence type="ECO:0000313" key="3">
    <source>
        <dbReference type="EMBL" id="OYO24624.1"/>
    </source>
</evidence>
<accession>A0A255HE58</accession>
<protein>
    <submittedName>
        <fullName evidence="3">Uncharacterized protein</fullName>
    </submittedName>
</protein>
<organism evidence="3 4">
    <name type="scientific">Enemella dayhoffiae</name>
    <dbReference type="NCBI Taxonomy" id="2016507"/>
    <lineage>
        <taxon>Bacteria</taxon>
        <taxon>Bacillati</taxon>
        <taxon>Actinomycetota</taxon>
        <taxon>Actinomycetes</taxon>
        <taxon>Propionibacteriales</taxon>
        <taxon>Propionibacteriaceae</taxon>
        <taxon>Enemella</taxon>
    </lineage>
</organism>
<comment type="caution">
    <text evidence="3">The sequence shown here is derived from an EMBL/GenBank/DDBJ whole genome shotgun (WGS) entry which is preliminary data.</text>
</comment>
<keyword evidence="2" id="KW-0812">Transmembrane</keyword>
<evidence type="ECO:0000256" key="2">
    <source>
        <dbReference type="SAM" id="Phobius"/>
    </source>
</evidence>
<dbReference type="AlphaFoldDB" id="A0A255HE58"/>
<evidence type="ECO:0000256" key="1">
    <source>
        <dbReference type="SAM" id="MobiDB-lite"/>
    </source>
</evidence>
<keyword evidence="4" id="KW-1185">Reference proteome</keyword>
<evidence type="ECO:0000313" key="4">
    <source>
        <dbReference type="Proteomes" id="UP000216311"/>
    </source>
</evidence>
<proteinExistence type="predicted"/>